<dbReference type="PROSITE" id="PS50893">
    <property type="entry name" value="ABC_TRANSPORTER_2"/>
    <property type="match status" value="1"/>
</dbReference>
<organism evidence="5 6">
    <name type="scientific">Cohnella herbarum</name>
    <dbReference type="NCBI Taxonomy" id="2728023"/>
    <lineage>
        <taxon>Bacteria</taxon>
        <taxon>Bacillati</taxon>
        <taxon>Bacillota</taxon>
        <taxon>Bacilli</taxon>
        <taxon>Bacillales</taxon>
        <taxon>Paenibacillaceae</taxon>
        <taxon>Cohnella</taxon>
    </lineage>
</organism>
<dbReference type="GO" id="GO:0005524">
    <property type="term" value="F:ATP binding"/>
    <property type="evidence" value="ECO:0007669"/>
    <property type="project" value="UniProtKB-KW"/>
</dbReference>
<evidence type="ECO:0000256" key="3">
    <source>
        <dbReference type="ARBA" id="ARBA00022840"/>
    </source>
</evidence>
<dbReference type="InterPro" id="IPR017871">
    <property type="entry name" value="ABC_transporter-like_CS"/>
</dbReference>
<evidence type="ECO:0000259" key="4">
    <source>
        <dbReference type="PROSITE" id="PS50893"/>
    </source>
</evidence>
<protein>
    <submittedName>
        <fullName evidence="5">ABC transporter ATP-binding protein</fullName>
    </submittedName>
</protein>
<accession>A0A7Z2ZM24</accession>
<dbReference type="EMBL" id="CP051680">
    <property type="protein sequence ID" value="QJD84425.1"/>
    <property type="molecule type" value="Genomic_DNA"/>
</dbReference>
<dbReference type="PROSITE" id="PS00211">
    <property type="entry name" value="ABC_TRANSPORTER_1"/>
    <property type="match status" value="1"/>
</dbReference>
<name>A0A7Z2ZM24_9BACL</name>
<dbReference type="KEGG" id="cheb:HH215_15400"/>
<dbReference type="InterPro" id="IPR027417">
    <property type="entry name" value="P-loop_NTPase"/>
</dbReference>
<dbReference type="Proteomes" id="UP000502248">
    <property type="component" value="Chromosome"/>
</dbReference>
<keyword evidence="2" id="KW-0547">Nucleotide-binding</keyword>
<dbReference type="AlphaFoldDB" id="A0A7Z2ZM24"/>
<dbReference type="Gene3D" id="3.40.50.300">
    <property type="entry name" value="P-loop containing nucleotide triphosphate hydrolases"/>
    <property type="match status" value="1"/>
</dbReference>
<dbReference type="RefSeq" id="WP_169280709.1">
    <property type="nucleotide sequence ID" value="NZ_CP051680.1"/>
</dbReference>
<evidence type="ECO:0000313" key="6">
    <source>
        <dbReference type="Proteomes" id="UP000502248"/>
    </source>
</evidence>
<evidence type="ECO:0000313" key="5">
    <source>
        <dbReference type="EMBL" id="QJD84425.1"/>
    </source>
</evidence>
<dbReference type="Pfam" id="PF00005">
    <property type="entry name" value="ABC_tran"/>
    <property type="match status" value="1"/>
</dbReference>
<dbReference type="InterPro" id="IPR003439">
    <property type="entry name" value="ABC_transporter-like_ATP-bd"/>
</dbReference>
<keyword evidence="1" id="KW-0813">Transport</keyword>
<dbReference type="SUPFAM" id="SSF52540">
    <property type="entry name" value="P-loop containing nucleoside triphosphate hydrolases"/>
    <property type="match status" value="1"/>
</dbReference>
<keyword evidence="6" id="KW-1185">Reference proteome</keyword>
<dbReference type="GO" id="GO:0016887">
    <property type="term" value="F:ATP hydrolysis activity"/>
    <property type="evidence" value="ECO:0007669"/>
    <property type="project" value="InterPro"/>
</dbReference>
<dbReference type="PANTHER" id="PTHR42788">
    <property type="entry name" value="TAURINE IMPORT ATP-BINDING PROTEIN-RELATED"/>
    <property type="match status" value="1"/>
</dbReference>
<gene>
    <name evidence="5" type="ORF">HH215_15400</name>
</gene>
<dbReference type="InterPro" id="IPR003593">
    <property type="entry name" value="AAA+_ATPase"/>
</dbReference>
<dbReference type="PANTHER" id="PTHR42788:SF21">
    <property type="entry name" value="ABC TRANSPORTER ATP-BINDING PROTEIN"/>
    <property type="match status" value="1"/>
</dbReference>
<dbReference type="InterPro" id="IPR050166">
    <property type="entry name" value="ABC_transporter_ATP-bind"/>
</dbReference>
<feature type="domain" description="ABC transporter" evidence="4">
    <location>
        <begin position="4"/>
        <end position="235"/>
    </location>
</feature>
<sequence>MEQIELKDVGLSYFTLKQETEAIRDINLSIGHGEFISIVGPSGCGKSTLLSLVSGMLKPTKGTILIDGHEVSGTSPKVGYMLQHDHLFEWRDVLSNLMVGAEIRRMDRAKAKRKALELLDRYGLGEFASHYPSQLSGGMRQRVALIRTLVAEPDILLLDEPFSALDYQTRLTLSEEVFHIIKDQGKTALLVTHDLSEAISMADRVMVMSKRPSTISSVHPIRFDEGDDLSPWKKREAGRYTFYFNAIWKELEEHVVPSL</sequence>
<dbReference type="SMART" id="SM00382">
    <property type="entry name" value="AAA"/>
    <property type="match status" value="1"/>
</dbReference>
<reference evidence="5 6" key="1">
    <citation type="submission" date="2020-04" db="EMBL/GenBank/DDBJ databases">
        <title>Genome sequencing of novel species.</title>
        <authorList>
            <person name="Heo J."/>
            <person name="Kim S.-J."/>
            <person name="Kim J.-S."/>
            <person name="Hong S.-B."/>
            <person name="Kwon S.-W."/>
        </authorList>
    </citation>
    <scope>NUCLEOTIDE SEQUENCE [LARGE SCALE GENOMIC DNA]</scope>
    <source>
        <strain evidence="5 6">MFER-1</strain>
    </source>
</reference>
<keyword evidence="3 5" id="KW-0067">ATP-binding</keyword>
<evidence type="ECO:0000256" key="2">
    <source>
        <dbReference type="ARBA" id="ARBA00022741"/>
    </source>
</evidence>
<evidence type="ECO:0000256" key="1">
    <source>
        <dbReference type="ARBA" id="ARBA00022448"/>
    </source>
</evidence>
<dbReference type="CDD" id="cd03293">
    <property type="entry name" value="ABC_NrtD_SsuB_transporters"/>
    <property type="match status" value="1"/>
</dbReference>
<proteinExistence type="predicted"/>